<reference evidence="2" key="1">
    <citation type="submission" date="2018-06" db="EMBL/GenBank/DDBJ databases">
        <authorList>
            <person name="Zhirakovskaya E."/>
        </authorList>
    </citation>
    <scope>NUCLEOTIDE SEQUENCE</scope>
</reference>
<sequence>MANKFSYAFAVMGMAVGLMSVQPAVAQEAECSTDKTIDIAEMNWPSAAALARIHAIILGKGYGCNVEIVGGDTVPTLASLLSKGTPAIAPELWTGSVQDAWDKGVADGVVVVAGRAISDGAVEGWWIPKYVAEANPGLKRVEDLPKYAKLFADPDDPSKGRFYSCPPGWGCEIANAALFEAYGLKDSFNLFSPGSGGNLDASIARAFTREKPIVFYYWGPTSLMGKYEMVKLEMPAYNKEIWTCNMNADCFPKGKTSYPSPAVIVATAAWVAKDAPNVMEYLGKVALSNVEISQMLTWGAENKADAQQTAEYFLKNRAGLWTKWVPKEVAERVKASL</sequence>
<protein>
    <submittedName>
        <fullName evidence="2">Glycine betaine/L-proline transport substrate-binding protein ProX (TC 3.A.1.12.1)</fullName>
    </submittedName>
</protein>
<proteinExistence type="predicted"/>
<dbReference type="Gene3D" id="3.40.190.100">
    <property type="entry name" value="Glycine betaine-binding periplasmic protein, domain 2"/>
    <property type="match status" value="1"/>
</dbReference>
<dbReference type="CDD" id="cd13641">
    <property type="entry name" value="PBP2_HisX_like"/>
    <property type="match status" value="1"/>
</dbReference>
<feature type="domain" description="ABC-type glycine betaine transport system substrate-binding" evidence="1">
    <location>
        <begin position="35"/>
        <end position="316"/>
    </location>
</feature>
<evidence type="ECO:0000313" key="2">
    <source>
        <dbReference type="EMBL" id="VAW16518.1"/>
    </source>
</evidence>
<name>A0A3B0TEZ7_9ZZZZ</name>
<organism evidence="2">
    <name type="scientific">hydrothermal vent metagenome</name>
    <dbReference type="NCBI Taxonomy" id="652676"/>
    <lineage>
        <taxon>unclassified sequences</taxon>
        <taxon>metagenomes</taxon>
        <taxon>ecological metagenomes</taxon>
    </lineage>
</organism>
<gene>
    <name evidence="2" type="ORF">MNBD_ALPHA12-768</name>
</gene>
<dbReference type="GO" id="GO:0043190">
    <property type="term" value="C:ATP-binding cassette (ABC) transporter complex"/>
    <property type="evidence" value="ECO:0007669"/>
    <property type="project" value="InterPro"/>
</dbReference>
<dbReference type="Pfam" id="PF04069">
    <property type="entry name" value="OpuAC"/>
    <property type="match status" value="1"/>
</dbReference>
<dbReference type="AlphaFoldDB" id="A0A3B0TEZ7"/>
<accession>A0A3B0TEZ7</accession>
<dbReference type="SUPFAM" id="SSF53850">
    <property type="entry name" value="Periplasmic binding protein-like II"/>
    <property type="match status" value="1"/>
</dbReference>
<evidence type="ECO:0000259" key="1">
    <source>
        <dbReference type="Pfam" id="PF04069"/>
    </source>
</evidence>
<dbReference type="GO" id="GO:0022857">
    <property type="term" value="F:transmembrane transporter activity"/>
    <property type="evidence" value="ECO:0007669"/>
    <property type="project" value="InterPro"/>
</dbReference>
<dbReference type="InterPro" id="IPR007210">
    <property type="entry name" value="ABC_Gly_betaine_transp_sub-bd"/>
</dbReference>
<dbReference type="EMBL" id="UOEO01000052">
    <property type="protein sequence ID" value="VAW16518.1"/>
    <property type="molecule type" value="Genomic_DNA"/>
</dbReference>